<gene>
    <name evidence="6" type="ORF">EII11_04140</name>
</gene>
<dbReference type="AlphaFoldDB" id="A0A3P1SEN0"/>
<dbReference type="PANTHER" id="PTHR43491:SF2">
    <property type="entry name" value="UDP-N-ACETYL-D-MANNOSAMINE DEHYDROGENASE"/>
    <property type="match status" value="1"/>
</dbReference>
<dbReference type="SMART" id="SM00984">
    <property type="entry name" value="UDPG_MGDP_dh_C"/>
    <property type="match status" value="1"/>
</dbReference>
<dbReference type="OrthoDB" id="5193947at2"/>
<evidence type="ECO:0000256" key="2">
    <source>
        <dbReference type="ARBA" id="ARBA00023002"/>
    </source>
</evidence>
<dbReference type="Pfam" id="PF03720">
    <property type="entry name" value="UDPG_MGDP_dh_C"/>
    <property type="match status" value="1"/>
</dbReference>
<organism evidence="6 7">
    <name type="scientific">Schaalia canis</name>
    <dbReference type="NCBI Taxonomy" id="100469"/>
    <lineage>
        <taxon>Bacteria</taxon>
        <taxon>Bacillati</taxon>
        <taxon>Actinomycetota</taxon>
        <taxon>Actinomycetes</taxon>
        <taxon>Actinomycetales</taxon>
        <taxon>Actinomycetaceae</taxon>
        <taxon>Schaalia</taxon>
    </lineage>
</organism>
<protein>
    <submittedName>
        <fullName evidence="6">Nucleotide sugar dehydrogenase</fullName>
    </submittedName>
</protein>
<dbReference type="InterPro" id="IPR036220">
    <property type="entry name" value="UDP-Glc/GDP-Man_DH_C_sf"/>
</dbReference>
<reference evidence="6 7" key="1">
    <citation type="submission" date="2018-11" db="EMBL/GenBank/DDBJ databases">
        <title>Genomes From Bacteria Associated with the Canine Oral Cavity: a Test Case for Automated Genome-Based Taxonomic Assignment.</title>
        <authorList>
            <person name="Coil D.A."/>
            <person name="Jospin G."/>
            <person name="Darling A.E."/>
            <person name="Wallis C."/>
            <person name="Davis I.J."/>
            <person name="Harris S."/>
            <person name="Eisen J.A."/>
            <person name="Holcombe L.J."/>
            <person name="O'Flynn C."/>
        </authorList>
    </citation>
    <scope>NUCLEOTIDE SEQUENCE [LARGE SCALE GENOMIC DNA]</scope>
    <source>
        <strain evidence="6 7">OH770</strain>
    </source>
</reference>
<accession>A0A3P1SEN0</accession>
<dbReference type="InterPro" id="IPR008927">
    <property type="entry name" value="6-PGluconate_DH-like_C_sf"/>
</dbReference>
<keyword evidence="7" id="KW-1185">Reference proteome</keyword>
<dbReference type="InterPro" id="IPR017476">
    <property type="entry name" value="UDP-Glc/GDP-Man"/>
</dbReference>
<dbReference type="SUPFAM" id="SSF48179">
    <property type="entry name" value="6-phosphogluconate dehydrogenase C-terminal domain-like"/>
    <property type="match status" value="1"/>
</dbReference>
<dbReference type="Gene3D" id="3.40.50.720">
    <property type="entry name" value="NAD(P)-binding Rossmann-like Domain"/>
    <property type="match status" value="2"/>
</dbReference>
<dbReference type="GO" id="GO:0000271">
    <property type="term" value="P:polysaccharide biosynthetic process"/>
    <property type="evidence" value="ECO:0007669"/>
    <property type="project" value="InterPro"/>
</dbReference>
<evidence type="ECO:0000259" key="5">
    <source>
        <dbReference type="SMART" id="SM00984"/>
    </source>
</evidence>
<dbReference type="InterPro" id="IPR014027">
    <property type="entry name" value="UDP-Glc/GDP-Man_DH_C"/>
</dbReference>
<evidence type="ECO:0000256" key="1">
    <source>
        <dbReference type="ARBA" id="ARBA00006601"/>
    </source>
</evidence>
<evidence type="ECO:0000313" key="6">
    <source>
        <dbReference type="EMBL" id="RRC95476.1"/>
    </source>
</evidence>
<dbReference type="Proteomes" id="UP000280444">
    <property type="component" value="Unassembled WGS sequence"/>
</dbReference>
<dbReference type="InterPro" id="IPR028359">
    <property type="entry name" value="UDP_ManNAc/GlcNAc_DH"/>
</dbReference>
<dbReference type="PANTHER" id="PTHR43491">
    <property type="entry name" value="UDP-N-ACETYL-D-MANNOSAMINE DEHYDROGENASE"/>
    <property type="match status" value="1"/>
</dbReference>
<dbReference type="GO" id="GO:0016616">
    <property type="term" value="F:oxidoreductase activity, acting on the CH-OH group of donors, NAD or NADP as acceptor"/>
    <property type="evidence" value="ECO:0007669"/>
    <property type="project" value="InterPro"/>
</dbReference>
<dbReference type="GO" id="GO:0016628">
    <property type="term" value="F:oxidoreductase activity, acting on the CH-CH group of donors, NAD or NADP as acceptor"/>
    <property type="evidence" value="ECO:0007669"/>
    <property type="project" value="InterPro"/>
</dbReference>
<dbReference type="InterPro" id="IPR036291">
    <property type="entry name" value="NAD(P)-bd_dom_sf"/>
</dbReference>
<dbReference type="InterPro" id="IPR014026">
    <property type="entry name" value="UDP-Glc/GDP-Man_DH_dimer"/>
</dbReference>
<evidence type="ECO:0000256" key="3">
    <source>
        <dbReference type="ARBA" id="ARBA00023027"/>
    </source>
</evidence>
<dbReference type="SUPFAM" id="SSF51735">
    <property type="entry name" value="NAD(P)-binding Rossmann-fold domains"/>
    <property type="match status" value="1"/>
</dbReference>
<dbReference type="GO" id="GO:0051287">
    <property type="term" value="F:NAD binding"/>
    <property type="evidence" value="ECO:0007669"/>
    <property type="project" value="InterPro"/>
</dbReference>
<dbReference type="PIRSF" id="PIRSF500136">
    <property type="entry name" value="UDP_ManNAc_DH"/>
    <property type="match status" value="1"/>
</dbReference>
<dbReference type="SUPFAM" id="SSF52413">
    <property type="entry name" value="UDP-glucose/GDP-mannose dehydrogenase C-terminal domain"/>
    <property type="match status" value="1"/>
</dbReference>
<comment type="similarity">
    <text evidence="1 4">Belongs to the UDP-glucose/GDP-mannose dehydrogenase family.</text>
</comment>
<dbReference type="RefSeq" id="WP_124869035.1">
    <property type="nucleotide sequence ID" value="NZ_RQZF01000003.1"/>
</dbReference>
<sequence length="436" mass="46979">MRIALVACGKIGLPLAVQYATKGHEVIGVDISERTVALINKGKEPFPGEAHLASSLAEVVAAGRLRATTSYAEAIPTADAVVIVVPLFVDESGAPDFSWMDAATVALAEHLTPGTLVSYETTLPVGTTRTRWAPMIESISGLQEGVDFHLVFSPERVLTGRIFADLRRYPKLIGALSAEGAAAGLAFYEQVLDFDERPDLPRPNGVWDMGSAEAAEMAKLAETTYRDVNIGLANQFAVYADEAGIDIQRVIEACNSQPFSHIHQPGIAVGGHCIPVYPRLYLSTDPDASIVRTARGFNAQMPEYAVERVEQTLGSLAGLTVAVLGSAYRGGVKETAFSGVFATVDALRARGARVVVHDPLYSDEELAAYGWEVYHMGEEVDAVIIQADHAQYRELCPADLPGVRLLFDGRRVTDPARWRGHVRMVIGAPIPTSIEE</sequence>
<proteinExistence type="inferred from homology"/>
<keyword evidence="2" id="KW-0560">Oxidoreductase</keyword>
<dbReference type="NCBIfam" id="TIGR03026">
    <property type="entry name" value="NDP-sugDHase"/>
    <property type="match status" value="1"/>
</dbReference>
<dbReference type="InterPro" id="IPR001732">
    <property type="entry name" value="UDP-Glc/GDP-Man_DH_N"/>
</dbReference>
<evidence type="ECO:0000256" key="4">
    <source>
        <dbReference type="PIRNR" id="PIRNR000124"/>
    </source>
</evidence>
<keyword evidence="3" id="KW-0520">NAD</keyword>
<dbReference type="Pfam" id="PF00984">
    <property type="entry name" value="UDPG_MGDP_dh"/>
    <property type="match status" value="1"/>
</dbReference>
<feature type="domain" description="UDP-glucose/GDP-mannose dehydrogenase C-terminal" evidence="5">
    <location>
        <begin position="322"/>
        <end position="415"/>
    </location>
</feature>
<comment type="caution">
    <text evidence="6">The sequence shown here is derived from an EMBL/GenBank/DDBJ whole genome shotgun (WGS) entry which is preliminary data.</text>
</comment>
<evidence type="ECO:0000313" key="7">
    <source>
        <dbReference type="Proteomes" id="UP000280444"/>
    </source>
</evidence>
<dbReference type="Pfam" id="PF03721">
    <property type="entry name" value="UDPG_MGDP_dh_N"/>
    <property type="match status" value="1"/>
</dbReference>
<name>A0A3P1SEN0_9ACTO</name>
<dbReference type="EMBL" id="RQZF01000003">
    <property type="protein sequence ID" value="RRC95476.1"/>
    <property type="molecule type" value="Genomic_DNA"/>
</dbReference>
<dbReference type="PIRSF" id="PIRSF000124">
    <property type="entry name" value="UDPglc_GDPman_dh"/>
    <property type="match status" value="1"/>
</dbReference>